<feature type="domain" description="Methyltransferase small" evidence="1">
    <location>
        <begin position="52"/>
        <end position="131"/>
    </location>
</feature>
<dbReference type="EMBL" id="MKQP01000036">
    <property type="protein sequence ID" value="OMD27483.1"/>
    <property type="molecule type" value="Genomic_DNA"/>
</dbReference>
<comment type="caution">
    <text evidence="3">The sequence shown here is derived from an EMBL/GenBank/DDBJ whole genome shotgun (WGS) entry which is preliminary data.</text>
</comment>
<dbReference type="CDD" id="cd02440">
    <property type="entry name" value="AdoMet_MTases"/>
    <property type="match status" value="1"/>
</dbReference>
<dbReference type="InterPro" id="IPR029063">
    <property type="entry name" value="SAM-dependent_MTases_sf"/>
</dbReference>
<evidence type="ECO:0000313" key="3">
    <source>
        <dbReference type="EMBL" id="OMD27483.1"/>
    </source>
</evidence>
<dbReference type="InterPro" id="IPR031339">
    <property type="entry name" value="DUF4942"/>
</dbReference>
<proteinExistence type="predicted"/>
<evidence type="ECO:0000259" key="2">
    <source>
        <dbReference type="Pfam" id="PF13708"/>
    </source>
</evidence>
<dbReference type="GO" id="GO:0003676">
    <property type="term" value="F:nucleic acid binding"/>
    <property type="evidence" value="ECO:0007669"/>
    <property type="project" value="InterPro"/>
</dbReference>
<dbReference type="PROSITE" id="PS00092">
    <property type="entry name" value="N6_MTASE"/>
    <property type="match status" value="1"/>
</dbReference>
<name>A0A1R0X3B2_9BACL</name>
<dbReference type="Pfam" id="PF05175">
    <property type="entry name" value="MTS"/>
    <property type="match status" value="1"/>
</dbReference>
<dbReference type="SUPFAM" id="SSF53335">
    <property type="entry name" value="S-adenosyl-L-methionine-dependent methyltransferases"/>
    <property type="match status" value="1"/>
</dbReference>
<evidence type="ECO:0008006" key="5">
    <source>
        <dbReference type="Google" id="ProtNLM"/>
    </source>
</evidence>
<sequence length="527" mass="60579">MIYTDNKDFYPTPRKLFDDLVRNTRHFSGRILEPSAGKGDIIQFIRATRNGRDAKVDAIENDQRLVGILMGEGISVVWDDFLTYETYKEYDYIIMNPPFSNGVDHVLKALEMAETQLSRCEIFAIVNKETLNNAFSTKRQELLRKLDEHGAEVRYISHAFSDAERKTDVEVALIHVKVEKANAGKSIYDKIPFLNARKSEETAAEIGSVLSTYVKPSEIQAKLNDIERLVLEYETACELARDTFEVIRAKASFFGYISTVNKREGKSHSPLYSITPYSKEFTRADLSEELDKLRRGYWELVLDTDEFRKILTNDAIQKLNRRIESANEMEINLTNIRMLLMALGANQRDILIESVVSIFQKITDRHQTSYSSNVHYYNGWKTNSSYKINKKIVIPIKYYAFDSWDFRDDYGKINTDVRCWIDDIIKALQIIDPSVSGKFVSLSSKEFENETLRFKMFGKGTVHVWFKDEQLLSQLNYICGSHFGWIPSEGEQAQSPEAREWVAREFGDMGNVTLLQEVSDCGGLEAA</sequence>
<gene>
    <name evidence="3" type="ORF">BJP51_25135</name>
</gene>
<protein>
    <recommendedName>
        <fullName evidence="5">DUF4942 domain-containing protein</fullName>
    </recommendedName>
</protein>
<dbReference type="Gene3D" id="3.40.50.150">
    <property type="entry name" value="Vaccinia Virus protein VP39"/>
    <property type="match status" value="1"/>
</dbReference>
<dbReference type="AlphaFoldDB" id="A0A1R0X3B2"/>
<dbReference type="InterPro" id="IPR007848">
    <property type="entry name" value="Small_mtfrase_dom"/>
</dbReference>
<dbReference type="GO" id="GO:0008757">
    <property type="term" value="F:S-adenosylmethionine-dependent methyltransferase activity"/>
    <property type="evidence" value="ECO:0007669"/>
    <property type="project" value="UniProtKB-ARBA"/>
</dbReference>
<dbReference type="Proteomes" id="UP000187465">
    <property type="component" value="Unassembled WGS sequence"/>
</dbReference>
<reference evidence="3 4" key="1">
    <citation type="submission" date="2016-10" db="EMBL/GenBank/DDBJ databases">
        <title>Paenibacillus species isolates.</title>
        <authorList>
            <person name="Beno S.M."/>
        </authorList>
    </citation>
    <scope>NUCLEOTIDE SEQUENCE [LARGE SCALE GENOMIC DNA]</scope>
    <source>
        <strain evidence="3 4">FSL H7-0604</strain>
    </source>
</reference>
<dbReference type="GO" id="GO:0032259">
    <property type="term" value="P:methylation"/>
    <property type="evidence" value="ECO:0007669"/>
    <property type="project" value="InterPro"/>
</dbReference>
<dbReference type="GO" id="GO:0008170">
    <property type="term" value="F:N-methyltransferase activity"/>
    <property type="evidence" value="ECO:0007669"/>
    <property type="project" value="UniProtKB-ARBA"/>
</dbReference>
<organism evidence="3 4">
    <name type="scientific">Paenibacillus odorifer</name>
    <dbReference type="NCBI Taxonomy" id="189426"/>
    <lineage>
        <taxon>Bacteria</taxon>
        <taxon>Bacillati</taxon>
        <taxon>Bacillota</taxon>
        <taxon>Bacilli</taxon>
        <taxon>Bacillales</taxon>
        <taxon>Paenibacillaceae</taxon>
        <taxon>Paenibacillus</taxon>
    </lineage>
</organism>
<dbReference type="Pfam" id="PF13708">
    <property type="entry name" value="DUF4942"/>
    <property type="match status" value="1"/>
</dbReference>
<accession>A0A1R0X3B2</accession>
<dbReference type="RefSeq" id="WP_036679066.1">
    <property type="nucleotide sequence ID" value="NZ_MKQP01000036.1"/>
</dbReference>
<dbReference type="InterPro" id="IPR002052">
    <property type="entry name" value="DNA_methylase_N6_adenine_CS"/>
</dbReference>
<feature type="domain" description="DUF4942" evidence="2">
    <location>
        <begin position="292"/>
        <end position="484"/>
    </location>
</feature>
<evidence type="ECO:0000313" key="4">
    <source>
        <dbReference type="Proteomes" id="UP000187465"/>
    </source>
</evidence>
<evidence type="ECO:0000259" key="1">
    <source>
        <dbReference type="Pfam" id="PF05175"/>
    </source>
</evidence>